<dbReference type="SFLD" id="SFLDG01140">
    <property type="entry name" value="C2.B:_Phosphomannomutase_and_P"/>
    <property type="match status" value="1"/>
</dbReference>
<dbReference type="Gene3D" id="3.40.50.1000">
    <property type="entry name" value="HAD superfamily/HAD-like"/>
    <property type="match status" value="1"/>
</dbReference>
<dbReference type="PANTHER" id="PTHR10000">
    <property type="entry name" value="PHOSPHOSERINE PHOSPHATASE"/>
    <property type="match status" value="1"/>
</dbReference>
<name>A0ABU6HIZ0_9RHOB</name>
<dbReference type="GO" id="GO:0016787">
    <property type="term" value="F:hydrolase activity"/>
    <property type="evidence" value="ECO:0007669"/>
    <property type="project" value="UniProtKB-KW"/>
</dbReference>
<keyword evidence="1" id="KW-0479">Metal-binding</keyword>
<dbReference type="RefSeq" id="WP_326298219.1">
    <property type="nucleotide sequence ID" value="NZ_JAYLLH010000021.1"/>
</dbReference>
<dbReference type="EMBL" id="JAYLLH010000021">
    <property type="protein sequence ID" value="MEC3862429.1"/>
    <property type="molecule type" value="Genomic_DNA"/>
</dbReference>
<gene>
    <name evidence="4" type="ORF">VK792_14145</name>
</gene>
<accession>A0ABU6HIZ0</accession>
<dbReference type="SFLD" id="SFLDG01142">
    <property type="entry name" value="C2.B.2:_Mannosyl-3-phosphoglyc"/>
    <property type="match status" value="1"/>
</dbReference>
<organism evidence="4 5">
    <name type="scientific">Mesobacterium hydrothermale</name>
    <dbReference type="NCBI Taxonomy" id="3111907"/>
    <lineage>
        <taxon>Bacteria</taxon>
        <taxon>Pseudomonadati</taxon>
        <taxon>Pseudomonadota</taxon>
        <taxon>Alphaproteobacteria</taxon>
        <taxon>Rhodobacterales</taxon>
        <taxon>Roseobacteraceae</taxon>
        <taxon>Mesobacterium</taxon>
    </lineage>
</organism>
<evidence type="ECO:0000256" key="1">
    <source>
        <dbReference type="ARBA" id="ARBA00022723"/>
    </source>
</evidence>
<evidence type="ECO:0000313" key="5">
    <source>
        <dbReference type="Proteomes" id="UP001348149"/>
    </source>
</evidence>
<reference evidence="4 5" key="1">
    <citation type="submission" date="2024-01" db="EMBL/GenBank/DDBJ databases">
        <title>Mesobacterium rodlantinim sp. nov., isolated from shallow sea hydrothermal systems off Kueishantao Island.</title>
        <authorList>
            <person name="Su Z."/>
            <person name="Tang K."/>
        </authorList>
    </citation>
    <scope>NUCLEOTIDE SEQUENCE [LARGE SCALE GENOMIC DNA]</scope>
    <source>
        <strain evidence="4 5">TK19101</strain>
    </source>
</reference>
<dbReference type="SUPFAM" id="SSF56784">
    <property type="entry name" value="HAD-like"/>
    <property type="match status" value="1"/>
</dbReference>
<keyword evidence="3" id="KW-0460">Magnesium</keyword>
<dbReference type="PANTHER" id="PTHR10000:SF8">
    <property type="entry name" value="HAD SUPERFAMILY HYDROLASE-LIKE, TYPE 3"/>
    <property type="match status" value="1"/>
</dbReference>
<dbReference type="Pfam" id="PF08282">
    <property type="entry name" value="Hydrolase_3"/>
    <property type="match status" value="2"/>
</dbReference>
<dbReference type="Proteomes" id="UP001348149">
    <property type="component" value="Unassembled WGS sequence"/>
</dbReference>
<evidence type="ECO:0000256" key="2">
    <source>
        <dbReference type="ARBA" id="ARBA00022801"/>
    </source>
</evidence>
<evidence type="ECO:0000256" key="3">
    <source>
        <dbReference type="ARBA" id="ARBA00022842"/>
    </source>
</evidence>
<dbReference type="InterPro" id="IPR023214">
    <property type="entry name" value="HAD_sf"/>
</dbReference>
<comment type="caution">
    <text evidence="4">The sequence shown here is derived from an EMBL/GenBank/DDBJ whole genome shotgun (WGS) entry which is preliminary data.</text>
</comment>
<dbReference type="SFLD" id="SFLDS00003">
    <property type="entry name" value="Haloacid_Dehalogenase"/>
    <property type="match status" value="1"/>
</dbReference>
<keyword evidence="2 4" id="KW-0378">Hydrolase</keyword>
<dbReference type="NCBIfam" id="TIGR01486">
    <property type="entry name" value="HAD-SF-IIB-MPGP"/>
    <property type="match status" value="1"/>
</dbReference>
<dbReference type="InterPro" id="IPR006381">
    <property type="entry name" value="HAD-SF-IIB-MPGP"/>
</dbReference>
<dbReference type="InterPro" id="IPR036412">
    <property type="entry name" value="HAD-like_sf"/>
</dbReference>
<protein>
    <submittedName>
        <fullName evidence="4">HAD-IIB family hydrolase</fullName>
    </submittedName>
</protein>
<keyword evidence="5" id="KW-1185">Reference proteome</keyword>
<dbReference type="Gene3D" id="3.30.980.20">
    <property type="entry name" value="Putative mannosyl-3-phosphoglycerate phosphatase, domain 2"/>
    <property type="match status" value="1"/>
</dbReference>
<proteinExistence type="predicted"/>
<evidence type="ECO:0000313" key="4">
    <source>
        <dbReference type="EMBL" id="MEC3862429.1"/>
    </source>
</evidence>
<sequence>MTIVVFTDLDGTLLDHDTYSYAAAAPALNALRVQRIPLILTTSKTAAEVAPLHTELGLGATPAIVENGAGVFRPGAKDGDSDAAYRRIRAVLNSIPRSVSEPFRGFGDMDASELSQITGLPARAATLARQRCHSEPGLWTGTDDQERAFVAALAAHGIAARWGGRFLTLSFGRTKADAMQDIATELAATVTIALGDAPNDREMLESADLGIIVRNDHAPPLPPLSGEADGRILRTDAPGPEGWNIAVLDAVSRVAAPE</sequence>